<name>A0A4Y7PLD6_9AGAM</name>
<feature type="region of interest" description="Disordered" evidence="1">
    <location>
        <begin position="60"/>
        <end position="84"/>
    </location>
</feature>
<dbReference type="AlphaFoldDB" id="A0A4Y7PLD6"/>
<feature type="compositionally biased region" description="Low complexity" evidence="1">
    <location>
        <begin position="68"/>
        <end position="84"/>
    </location>
</feature>
<accession>A0A4Y7PLD6</accession>
<dbReference type="EMBL" id="ML170268">
    <property type="protein sequence ID" value="TDL15632.1"/>
    <property type="molecule type" value="Genomic_DNA"/>
</dbReference>
<dbReference type="Proteomes" id="UP000294933">
    <property type="component" value="Unassembled WGS sequence"/>
</dbReference>
<evidence type="ECO:0000256" key="1">
    <source>
        <dbReference type="SAM" id="MobiDB-lite"/>
    </source>
</evidence>
<evidence type="ECO:0000313" key="3">
    <source>
        <dbReference type="Proteomes" id="UP000294933"/>
    </source>
</evidence>
<proteinExistence type="predicted"/>
<protein>
    <submittedName>
        <fullName evidence="2">Uncharacterized protein</fullName>
    </submittedName>
</protein>
<dbReference type="VEuPathDB" id="FungiDB:BD410DRAFT_102416"/>
<gene>
    <name evidence="2" type="ORF">BD410DRAFT_102416</name>
</gene>
<reference evidence="2 3" key="1">
    <citation type="submission" date="2018-06" db="EMBL/GenBank/DDBJ databases">
        <title>A transcriptomic atlas of mushroom development highlights an independent origin of complex multicellularity.</title>
        <authorList>
            <consortium name="DOE Joint Genome Institute"/>
            <person name="Krizsan K."/>
            <person name="Almasi E."/>
            <person name="Merenyi Z."/>
            <person name="Sahu N."/>
            <person name="Viragh M."/>
            <person name="Koszo T."/>
            <person name="Mondo S."/>
            <person name="Kiss B."/>
            <person name="Balint B."/>
            <person name="Kues U."/>
            <person name="Barry K."/>
            <person name="Hegedus J.C."/>
            <person name="Henrissat B."/>
            <person name="Johnson J."/>
            <person name="Lipzen A."/>
            <person name="Ohm R."/>
            <person name="Nagy I."/>
            <person name="Pangilinan J."/>
            <person name="Yan J."/>
            <person name="Xiong Y."/>
            <person name="Grigoriev I.V."/>
            <person name="Hibbett D.S."/>
            <person name="Nagy L.G."/>
        </authorList>
    </citation>
    <scope>NUCLEOTIDE SEQUENCE [LARGE SCALE GENOMIC DNA]</scope>
    <source>
        <strain evidence="2 3">SZMC22713</strain>
    </source>
</reference>
<organism evidence="2 3">
    <name type="scientific">Rickenella mellea</name>
    <dbReference type="NCBI Taxonomy" id="50990"/>
    <lineage>
        <taxon>Eukaryota</taxon>
        <taxon>Fungi</taxon>
        <taxon>Dikarya</taxon>
        <taxon>Basidiomycota</taxon>
        <taxon>Agaricomycotina</taxon>
        <taxon>Agaricomycetes</taxon>
        <taxon>Hymenochaetales</taxon>
        <taxon>Rickenellaceae</taxon>
        <taxon>Rickenella</taxon>
    </lineage>
</organism>
<sequence>MIVEERNSMWTWCRRDAQRKASLQWRSGAVTWSWCLTERTLGNVRLTRLMSRNGLEVAKSRPSPNCFSETDTWTTPTSEESTTSELGSVVAMFPNPTNEECFQDILPLVIPFGEDDTKLGECREETQSPTFCGSSYHPTSA</sequence>
<keyword evidence="3" id="KW-1185">Reference proteome</keyword>
<evidence type="ECO:0000313" key="2">
    <source>
        <dbReference type="EMBL" id="TDL15632.1"/>
    </source>
</evidence>